<feature type="coiled-coil region" evidence="6">
    <location>
        <begin position="131"/>
        <end position="247"/>
    </location>
</feature>
<accession>A0A1I1PXM2</accession>
<dbReference type="InterPro" id="IPR042217">
    <property type="entry name" value="T4SS_VirB10/TrbI"/>
</dbReference>
<dbReference type="EMBL" id="FOLG01000017">
    <property type="protein sequence ID" value="SFD14634.1"/>
    <property type="molecule type" value="Genomic_DNA"/>
</dbReference>
<evidence type="ECO:0000256" key="4">
    <source>
        <dbReference type="ARBA" id="ARBA00022989"/>
    </source>
</evidence>
<dbReference type="Gene3D" id="2.40.128.260">
    <property type="entry name" value="Type IV secretion system, VirB10/TraB/TrbI"/>
    <property type="match status" value="1"/>
</dbReference>
<dbReference type="RefSeq" id="WP_093362582.1">
    <property type="nucleotide sequence ID" value="NZ_FOLG01000017.1"/>
</dbReference>
<dbReference type="Pfam" id="PF03743">
    <property type="entry name" value="TrbI"/>
    <property type="match status" value="1"/>
</dbReference>
<dbReference type="InterPro" id="IPR005498">
    <property type="entry name" value="T4SS_VirB10/TraB/TrbI"/>
</dbReference>
<keyword evidence="4 7" id="KW-1133">Transmembrane helix</keyword>
<evidence type="ECO:0000256" key="3">
    <source>
        <dbReference type="ARBA" id="ARBA00022692"/>
    </source>
</evidence>
<dbReference type="CDD" id="cd16429">
    <property type="entry name" value="VirB10"/>
    <property type="match status" value="1"/>
</dbReference>
<comment type="subcellular location">
    <subcellularLocation>
        <location evidence="1">Membrane</location>
        <topology evidence="1">Single-pass membrane protein</topology>
    </subcellularLocation>
</comment>
<evidence type="ECO:0000256" key="5">
    <source>
        <dbReference type="ARBA" id="ARBA00023136"/>
    </source>
</evidence>
<protein>
    <submittedName>
        <fullName evidence="8">Type IV secretion system protein VirB10</fullName>
    </submittedName>
</protein>
<keyword evidence="3 7" id="KW-0812">Transmembrane</keyword>
<keyword evidence="6" id="KW-0175">Coiled coil</keyword>
<dbReference type="OrthoDB" id="9807354at2"/>
<keyword evidence="9" id="KW-1185">Reference proteome</keyword>
<dbReference type="GO" id="GO:0016020">
    <property type="term" value="C:membrane"/>
    <property type="evidence" value="ECO:0007669"/>
    <property type="project" value="UniProtKB-SubCell"/>
</dbReference>
<evidence type="ECO:0000256" key="6">
    <source>
        <dbReference type="SAM" id="Coils"/>
    </source>
</evidence>
<gene>
    <name evidence="8" type="ORF">SAMN04488094_11717</name>
</gene>
<evidence type="ECO:0000256" key="1">
    <source>
        <dbReference type="ARBA" id="ARBA00004167"/>
    </source>
</evidence>
<keyword evidence="5 7" id="KW-0472">Membrane</keyword>
<dbReference type="Proteomes" id="UP000198728">
    <property type="component" value="Unassembled WGS sequence"/>
</dbReference>
<comment type="similarity">
    <text evidence="2">Belongs to the TrbI/VirB10 family.</text>
</comment>
<evidence type="ECO:0000313" key="8">
    <source>
        <dbReference type="EMBL" id="SFD14634.1"/>
    </source>
</evidence>
<dbReference type="AlphaFoldDB" id="A0A1I1PXM2"/>
<evidence type="ECO:0000256" key="2">
    <source>
        <dbReference type="ARBA" id="ARBA00010265"/>
    </source>
</evidence>
<evidence type="ECO:0000313" key="9">
    <source>
        <dbReference type="Proteomes" id="UP000198728"/>
    </source>
</evidence>
<dbReference type="STRING" id="441112.SAMN04488094_11717"/>
<sequence length="477" mass="51891">MSEPQDLSSRLRDITGEVSKKETRGRLGIVLLAGTALLATTGGAAYLATLTPKPAPTEAAIPVVETEEFPTDTGGFGGLDLPPRPADPTPIGSMDTAQQEMLSALQAELDALKSAQEQGRLRNERDREAALAALQDKMQSEVDKLSEAAEAAREELERRERTYQAELDRKATELERLQAEFDLQRGVDAQLHSAEMERLRTELELERQRVENSPELDPFLLAEREAEEQQRRRLEELRAKQEAERERRVHSKMLAFGSNGTGGVSEAGSRELSANEAFVKRQIEAVPVASAQVIARPEATIVQGTILQAVLETAIDTSLPGAIRAIVAEDVHSMDGSNIVVPRGSKIFGEYSSEISIAQRRAVVVWTRIVTPDGKSVQITSYGGDTLGRAGTTGHVDTRFAARFGSAALISFISALPTVAGAQTENDVTADVLMDVGDDLRNSTRSVIGDYLRIPPTIRIDQGAEISVILDRDVEIY</sequence>
<proteinExistence type="inferred from homology"/>
<name>A0A1I1PXM2_9RHOB</name>
<organism evidence="8 9">
    <name type="scientific">Tropicimonas isoalkanivorans</name>
    <dbReference type="NCBI Taxonomy" id="441112"/>
    <lineage>
        <taxon>Bacteria</taxon>
        <taxon>Pseudomonadati</taxon>
        <taxon>Pseudomonadota</taxon>
        <taxon>Alphaproteobacteria</taxon>
        <taxon>Rhodobacterales</taxon>
        <taxon>Roseobacteraceae</taxon>
        <taxon>Tropicimonas</taxon>
    </lineage>
</organism>
<evidence type="ECO:0000256" key="7">
    <source>
        <dbReference type="SAM" id="Phobius"/>
    </source>
</evidence>
<reference evidence="8 9" key="1">
    <citation type="submission" date="2016-10" db="EMBL/GenBank/DDBJ databases">
        <authorList>
            <person name="de Groot N.N."/>
        </authorList>
    </citation>
    <scope>NUCLEOTIDE SEQUENCE [LARGE SCALE GENOMIC DNA]</scope>
    <source>
        <strain evidence="8 9">DSM 19548</strain>
    </source>
</reference>
<feature type="transmembrane region" description="Helical" evidence="7">
    <location>
        <begin position="27"/>
        <end position="48"/>
    </location>
</feature>